<name>A0A6G0TTK5_APHGL</name>
<organism evidence="1 2">
    <name type="scientific">Aphis glycines</name>
    <name type="common">Soybean aphid</name>
    <dbReference type="NCBI Taxonomy" id="307491"/>
    <lineage>
        <taxon>Eukaryota</taxon>
        <taxon>Metazoa</taxon>
        <taxon>Ecdysozoa</taxon>
        <taxon>Arthropoda</taxon>
        <taxon>Hexapoda</taxon>
        <taxon>Insecta</taxon>
        <taxon>Pterygota</taxon>
        <taxon>Neoptera</taxon>
        <taxon>Paraneoptera</taxon>
        <taxon>Hemiptera</taxon>
        <taxon>Sternorrhyncha</taxon>
        <taxon>Aphidomorpha</taxon>
        <taxon>Aphidoidea</taxon>
        <taxon>Aphididae</taxon>
        <taxon>Aphidini</taxon>
        <taxon>Aphis</taxon>
        <taxon>Aphis</taxon>
    </lineage>
</organism>
<evidence type="ECO:0000313" key="1">
    <source>
        <dbReference type="EMBL" id="KAE9538565.1"/>
    </source>
</evidence>
<sequence>MLTSYKKTGSESPARANWTKTFGKVAEKSKVCRFSVNQFNKNENELNISTHKCKNRPGVATIISGALCIILNWASIGSPPNITADFKLVNFPISFKNFNQVPDMLSQFFKHWYQKTSCFSTTGPSHSYNVTIFQSNRDRLKENNNIKTKKLFRLSVFTLELITHQFSLFSASVLYRISIIHVKKSRNYKL</sequence>
<comment type="caution">
    <text evidence="1">The sequence shown here is derived from an EMBL/GenBank/DDBJ whole genome shotgun (WGS) entry which is preliminary data.</text>
</comment>
<reference evidence="1 2" key="1">
    <citation type="submission" date="2019-08" db="EMBL/GenBank/DDBJ databases">
        <title>The genome of the soybean aphid Biotype 1, its phylome, world population structure and adaptation to the North American continent.</title>
        <authorList>
            <person name="Giordano R."/>
            <person name="Donthu R.K."/>
            <person name="Hernandez A.G."/>
            <person name="Wright C.L."/>
            <person name="Zimin A.V."/>
        </authorList>
    </citation>
    <scope>NUCLEOTIDE SEQUENCE [LARGE SCALE GENOMIC DNA]</scope>
    <source>
        <tissue evidence="1">Whole aphids</tissue>
    </source>
</reference>
<gene>
    <name evidence="1" type="ORF">AGLY_005664</name>
</gene>
<dbReference type="Proteomes" id="UP000475862">
    <property type="component" value="Unassembled WGS sequence"/>
</dbReference>
<dbReference type="AlphaFoldDB" id="A0A6G0TTK5"/>
<accession>A0A6G0TTK5</accession>
<proteinExistence type="predicted"/>
<evidence type="ECO:0000313" key="2">
    <source>
        <dbReference type="Proteomes" id="UP000475862"/>
    </source>
</evidence>
<dbReference type="EMBL" id="VYZN01000016">
    <property type="protein sequence ID" value="KAE9538565.1"/>
    <property type="molecule type" value="Genomic_DNA"/>
</dbReference>
<keyword evidence="2" id="KW-1185">Reference proteome</keyword>
<protein>
    <submittedName>
        <fullName evidence="1">Uncharacterized protein</fullName>
    </submittedName>
</protein>